<dbReference type="PANTHER" id="PTHR21700:SF3">
    <property type="entry name" value="TRANSTHYRETIN-LIKE PROTEIN 5"/>
    <property type="match status" value="1"/>
</dbReference>
<dbReference type="GO" id="GO:0005576">
    <property type="term" value="C:extracellular region"/>
    <property type="evidence" value="ECO:0007669"/>
    <property type="project" value="UniProtKB-SubCell"/>
</dbReference>
<accession>A0A0R3RK72</accession>
<feature type="signal peptide" evidence="5">
    <location>
        <begin position="1"/>
        <end position="17"/>
    </location>
</feature>
<dbReference type="Pfam" id="PF01060">
    <property type="entry name" value="TTR-52"/>
    <property type="match status" value="1"/>
</dbReference>
<protein>
    <submittedName>
        <fullName evidence="7">Transthyretin-like family protein</fullName>
    </submittedName>
</protein>
<evidence type="ECO:0000256" key="5">
    <source>
        <dbReference type="SAM" id="SignalP"/>
    </source>
</evidence>
<reference evidence="7" key="1">
    <citation type="submission" date="2017-02" db="UniProtKB">
        <authorList>
            <consortium name="WormBaseParasite"/>
        </authorList>
    </citation>
    <scope>IDENTIFICATION</scope>
</reference>
<dbReference type="InterPro" id="IPR001534">
    <property type="entry name" value="Transthyretin-like"/>
</dbReference>
<evidence type="ECO:0000313" key="7">
    <source>
        <dbReference type="WBParaSite" id="EEL_0000188101-mRNA-1"/>
    </source>
</evidence>
<dbReference type="AlphaFoldDB" id="A0A0R3RK72"/>
<keyword evidence="6" id="KW-1185">Reference proteome</keyword>
<proteinExistence type="inferred from homology"/>
<dbReference type="GO" id="GO:0009986">
    <property type="term" value="C:cell surface"/>
    <property type="evidence" value="ECO:0007669"/>
    <property type="project" value="InterPro"/>
</dbReference>
<keyword evidence="4 5" id="KW-0732">Signal</keyword>
<evidence type="ECO:0000256" key="2">
    <source>
        <dbReference type="ARBA" id="ARBA00010112"/>
    </source>
</evidence>
<dbReference type="WBParaSite" id="EEL_0000188101-mRNA-1">
    <property type="protein sequence ID" value="EEL_0000188101-mRNA-1"/>
    <property type="gene ID" value="EEL_0000188101"/>
</dbReference>
<evidence type="ECO:0000256" key="4">
    <source>
        <dbReference type="ARBA" id="ARBA00022729"/>
    </source>
</evidence>
<comment type="subcellular location">
    <subcellularLocation>
        <location evidence="1">Secreted</location>
    </subcellularLocation>
</comment>
<evidence type="ECO:0000256" key="1">
    <source>
        <dbReference type="ARBA" id="ARBA00004613"/>
    </source>
</evidence>
<dbReference type="Gene3D" id="2.60.40.3330">
    <property type="match status" value="1"/>
</dbReference>
<evidence type="ECO:0000256" key="3">
    <source>
        <dbReference type="ARBA" id="ARBA00022525"/>
    </source>
</evidence>
<dbReference type="InterPro" id="IPR038479">
    <property type="entry name" value="Transthyretin-like_sf"/>
</dbReference>
<keyword evidence="3" id="KW-0964">Secreted</keyword>
<sequence>MLLQALFISLILPRVFGAFGGLVGRTQSVGIEGTLMCEGKPLGGVLVKLYDDDRGVDTDDLMAKGETDSKGYFRISGSINELSMIDPKLNIYHDCNDGWIVIVLFIFPCQRKISIMIPDGYVTDGKEIPDRFYDAGNIELSGKFKGETRDCIH</sequence>
<evidence type="ECO:0000313" key="6">
    <source>
        <dbReference type="Proteomes" id="UP000050640"/>
    </source>
</evidence>
<organism evidence="6 7">
    <name type="scientific">Elaeophora elaphi</name>
    <dbReference type="NCBI Taxonomy" id="1147741"/>
    <lineage>
        <taxon>Eukaryota</taxon>
        <taxon>Metazoa</taxon>
        <taxon>Ecdysozoa</taxon>
        <taxon>Nematoda</taxon>
        <taxon>Chromadorea</taxon>
        <taxon>Rhabditida</taxon>
        <taxon>Spirurina</taxon>
        <taxon>Spiruromorpha</taxon>
        <taxon>Filarioidea</taxon>
        <taxon>Onchocercidae</taxon>
        <taxon>Elaeophora</taxon>
    </lineage>
</organism>
<name>A0A0R3RK72_9BILA</name>
<dbReference type="PANTHER" id="PTHR21700">
    <property type="entry name" value="TRANSTHYRETIN-LIKE FAMILY PROTEIN-RELATED"/>
    <property type="match status" value="1"/>
</dbReference>
<comment type="similarity">
    <text evidence="2">Belongs to the nematode transthyretin-like family.</text>
</comment>
<dbReference type="Proteomes" id="UP000050640">
    <property type="component" value="Unplaced"/>
</dbReference>
<feature type="chain" id="PRO_5006447579" evidence="5">
    <location>
        <begin position="18"/>
        <end position="153"/>
    </location>
</feature>